<dbReference type="EMBL" id="LC003526">
    <property type="protein sequence ID" value="BAU45380.1"/>
    <property type="molecule type" value="Genomic_DNA"/>
</dbReference>
<dbReference type="InterPro" id="IPR027417">
    <property type="entry name" value="P-loop_NTPase"/>
</dbReference>
<sequence length="356" mass="40690">MSFIDVSSLYRVERSPTPEAREHYTLLNTPSAMKQVSTQQTIDASVDNAKPVTEYSCTKVTTPVVGSSPSESASSPIRIECSPLPEPGRMIDDSLIIPQFHHNLISPREDSYMDRNKGGSKIAFVGKPGTGKSVMMRYIMYTKRKMIPVAVVMSGTEGSNGFYSEVVPDTYIYNDCDQMALENFKQRQLEAKKRCTNPWALLVIDDCSTNKKNFTTKIQEDLFKNGRHYKMLYMVGVQYPKDLPLTLRTCLDGIFLFGTGNHDVRKRLWEFADDFPNKETFYQVFSQVTSVDHRCLYIDYQGGKGSWYNNIYWAMAPPPNEMPKFRFGCLEYRMAARDRADKKKIEAQCAYDQINT</sequence>
<proteinExistence type="predicted"/>
<evidence type="ECO:0000313" key="1">
    <source>
        <dbReference type="EMBL" id="BAU45380.1"/>
    </source>
</evidence>
<accession>A0A125SUR0</accession>
<reference evidence="2" key="2">
    <citation type="submission" date="2017-10" db="EMBL/GenBank/DDBJ databases">
        <title>Ascovirus isolated from Spodoptera litura (Noctuidae: Lepidoptera) transmitted by generalist endoparasitoid Meteorus pulchricornis (Braconidae: Hymenoptera).</title>
        <authorList>
            <person name="Arai E."/>
            <person name="Ishii K."/>
            <person name="Ishii H."/>
            <person name="Kunimi Y."/>
            <person name="Inoue M.N."/>
            <person name="Makiyama N."/>
            <person name="Sagawa S."/>
            <person name="Nakai M."/>
        </authorList>
    </citation>
    <scope>NUCLEOTIDE SEQUENCE [LARGE SCALE GENOMIC DNA]</scope>
    <source>
        <strain evidence="2">ENT01</strain>
    </source>
</reference>
<dbReference type="Gene3D" id="3.40.50.300">
    <property type="entry name" value="P-loop containing nucleotide triphosphate hydrolases"/>
    <property type="match status" value="1"/>
</dbReference>
<organism evidence="1">
    <name type="scientific">Heliothis virescens ascovirus 3j</name>
    <dbReference type="NCBI Taxonomy" id="1561067"/>
    <lineage>
        <taxon>Viruses</taxon>
        <taxon>Varidnaviria</taxon>
        <taxon>Bamfordvirae</taxon>
        <taxon>Nucleocytoviricota</taxon>
        <taxon>Megaviricetes</taxon>
        <taxon>Pimascovirales</taxon>
        <taxon>Pimascovirales incertae sedis</taxon>
        <taxon>Ascoviridae</taxon>
        <taxon>Ascovirus</taxon>
    </lineage>
</organism>
<dbReference type="EMBL" id="LC332918">
    <property type="protein sequence ID" value="BBB16588.1"/>
    <property type="molecule type" value="Genomic_DNA"/>
</dbReference>
<dbReference type="SUPFAM" id="SSF52540">
    <property type="entry name" value="P-loop containing nucleoside triphosphate hydrolases"/>
    <property type="match status" value="1"/>
</dbReference>
<gene>
    <name evidence="1" type="primary">1-1071</name>
</gene>
<reference evidence="1" key="1">
    <citation type="submission" date="2014-09" db="EMBL/GenBank/DDBJ databases">
        <title>A novel ascovirus isolated from Spodoptera litura (Noctuidae: Lepidoptera) and transmitted by the generalist endoparasitoid Meteorus pulchricornis (Braconidae: Hymenoptera).</title>
        <authorList>
            <person name="Arai E."/>
            <person name="Sagawa S."/>
            <person name="Kunimi Y."/>
            <person name="Inoue M.N."/>
            <person name="Nakai M."/>
        </authorList>
    </citation>
    <scope>NUCLEOTIDE SEQUENCE</scope>
</reference>
<dbReference type="Proteomes" id="UP000317522">
    <property type="component" value="Segment"/>
</dbReference>
<evidence type="ECO:0000313" key="2">
    <source>
        <dbReference type="EMBL" id="BBB16588.1"/>
    </source>
</evidence>
<name>A0A125SUR0_9VIRU</name>
<protein>
    <submittedName>
        <fullName evidence="1">ATPase</fullName>
    </submittedName>
</protein>